<name>A0A9P6I1E5_9PEZI</name>
<feature type="transmembrane region" description="Helical" evidence="2">
    <location>
        <begin position="193"/>
        <end position="214"/>
    </location>
</feature>
<feature type="transmembrane region" description="Helical" evidence="2">
    <location>
        <begin position="74"/>
        <end position="102"/>
    </location>
</feature>
<dbReference type="OrthoDB" id="3210850at2759"/>
<gene>
    <name evidence="3" type="ORF">CkaCkLH20_12349</name>
</gene>
<feature type="compositionally biased region" description="Polar residues" evidence="1">
    <location>
        <begin position="278"/>
        <end position="293"/>
    </location>
</feature>
<feature type="region of interest" description="Disordered" evidence="1">
    <location>
        <begin position="278"/>
        <end position="312"/>
    </location>
</feature>
<dbReference type="AlphaFoldDB" id="A0A9P6I1E5"/>
<reference evidence="3" key="2">
    <citation type="submission" date="2020-11" db="EMBL/GenBank/DDBJ databases">
        <title>Whole genome sequencing of Colletotrichum sp.</title>
        <authorList>
            <person name="Li H."/>
        </authorList>
    </citation>
    <scope>NUCLEOTIDE SEQUENCE</scope>
    <source>
        <strain evidence="3">CkLH20</strain>
    </source>
</reference>
<feature type="region of interest" description="Disordered" evidence="1">
    <location>
        <begin position="331"/>
        <end position="421"/>
    </location>
</feature>
<evidence type="ECO:0000256" key="2">
    <source>
        <dbReference type="SAM" id="Phobius"/>
    </source>
</evidence>
<sequence length="421" mass="46381">MDLLASFSTTHDENTISRDMMAPMVLPRADPAGLHTTEPLAGTIMSVIICLVSISIISGFIAQRGAALKQWKRMPFVVWLVLFVYLDSYLFVFVTAVLQFALGVNTNIQICDGAILLCLVCYITTKVLIYLFLVEKAHIIRGTKPRLKSKLYIFNSFGMLGVYAVIAILNFIFRITRIDDGQCYIGMQKVSMIPLISFDAVVNIYLTILFLIPLKSLYSFKHFPKTPANVRLRTVALRTFIGALCTLTSSIVNLTVLMVLNVLFSAVVVQWVTSKDNAATQGSSGVSHSNDQNPFGGDEFRHGPEGQYSPHIAPSQKHVLHDIGEISLDSSARSDCANSDKTSSEVERSRKASSAGSNGGVMVTTTIRRESKPGPALFEEMQIEDGYTASSNASRPPSEQEPREYDVYGRNSRTKITAGKR</sequence>
<reference evidence="3" key="1">
    <citation type="submission" date="2020-03" db="EMBL/GenBank/DDBJ databases">
        <authorList>
            <person name="He L."/>
        </authorList>
    </citation>
    <scope>NUCLEOTIDE SEQUENCE</scope>
    <source>
        <strain evidence="3">CkLH20</strain>
    </source>
</reference>
<accession>A0A9P6I1E5</accession>
<comment type="caution">
    <text evidence="3">The sequence shown here is derived from an EMBL/GenBank/DDBJ whole genome shotgun (WGS) entry which is preliminary data.</text>
</comment>
<dbReference type="EMBL" id="JAATWM020000058">
    <property type="protein sequence ID" value="KAF9870115.1"/>
    <property type="molecule type" value="Genomic_DNA"/>
</dbReference>
<dbReference type="GeneID" id="62168136"/>
<protein>
    <submittedName>
        <fullName evidence="3">Uncharacterized protein</fullName>
    </submittedName>
</protein>
<keyword evidence="2" id="KW-1133">Transmembrane helix</keyword>
<feature type="compositionally biased region" description="Polar residues" evidence="1">
    <location>
        <begin position="388"/>
        <end position="397"/>
    </location>
</feature>
<keyword evidence="2" id="KW-0472">Membrane</keyword>
<feature type="compositionally biased region" description="Basic and acidic residues" evidence="1">
    <location>
        <begin position="398"/>
        <end position="407"/>
    </location>
</feature>
<feature type="compositionally biased region" description="Polar residues" evidence="1">
    <location>
        <begin position="331"/>
        <end position="341"/>
    </location>
</feature>
<evidence type="ECO:0000313" key="3">
    <source>
        <dbReference type="EMBL" id="KAF9870115.1"/>
    </source>
</evidence>
<keyword evidence="2" id="KW-0812">Transmembrane</keyword>
<evidence type="ECO:0000313" key="4">
    <source>
        <dbReference type="Proteomes" id="UP000781932"/>
    </source>
</evidence>
<dbReference type="PANTHER" id="PTHR38848:SF3">
    <property type="entry name" value="G-PROTEIN COUPLED RECEPTORS FAMILY 3 PROFILE DOMAIN-CONTAINING PROTEIN"/>
    <property type="match status" value="1"/>
</dbReference>
<dbReference type="PANTHER" id="PTHR38848">
    <property type="entry name" value="G-PROTEIN COUPLED RECEPTORS FAMILY 3 PROFILE DOMAIN-CONTAINING PROTEIN"/>
    <property type="match status" value="1"/>
</dbReference>
<organism evidence="3 4">
    <name type="scientific">Colletotrichum karsti</name>
    <dbReference type="NCBI Taxonomy" id="1095194"/>
    <lineage>
        <taxon>Eukaryota</taxon>
        <taxon>Fungi</taxon>
        <taxon>Dikarya</taxon>
        <taxon>Ascomycota</taxon>
        <taxon>Pezizomycotina</taxon>
        <taxon>Sordariomycetes</taxon>
        <taxon>Hypocreomycetidae</taxon>
        <taxon>Glomerellales</taxon>
        <taxon>Glomerellaceae</taxon>
        <taxon>Colletotrichum</taxon>
        <taxon>Colletotrichum boninense species complex</taxon>
    </lineage>
</organism>
<feature type="transmembrane region" description="Helical" evidence="2">
    <location>
        <begin position="235"/>
        <end position="264"/>
    </location>
</feature>
<keyword evidence="4" id="KW-1185">Reference proteome</keyword>
<evidence type="ECO:0000256" key="1">
    <source>
        <dbReference type="SAM" id="MobiDB-lite"/>
    </source>
</evidence>
<feature type="transmembrane region" description="Helical" evidence="2">
    <location>
        <begin position="153"/>
        <end position="173"/>
    </location>
</feature>
<feature type="transmembrane region" description="Helical" evidence="2">
    <location>
        <begin position="114"/>
        <end position="133"/>
    </location>
</feature>
<dbReference type="Proteomes" id="UP000781932">
    <property type="component" value="Unassembled WGS sequence"/>
</dbReference>
<feature type="transmembrane region" description="Helical" evidence="2">
    <location>
        <begin position="40"/>
        <end position="62"/>
    </location>
</feature>
<proteinExistence type="predicted"/>
<dbReference type="RefSeq" id="XP_038739576.1">
    <property type="nucleotide sequence ID" value="XM_038895062.1"/>
</dbReference>